<dbReference type="AlphaFoldDB" id="A0A558AH66"/>
<dbReference type="InterPro" id="IPR050266">
    <property type="entry name" value="AB_hydrolase_sf"/>
</dbReference>
<accession>A0A558AH66</accession>
<dbReference type="Proteomes" id="UP000318578">
    <property type="component" value="Unassembled WGS sequence"/>
</dbReference>
<dbReference type="InterPro" id="IPR026968">
    <property type="entry name" value="PcaD/CatD"/>
</dbReference>
<proteinExistence type="predicted"/>
<dbReference type="GO" id="GO:0016020">
    <property type="term" value="C:membrane"/>
    <property type="evidence" value="ECO:0007669"/>
    <property type="project" value="TreeGrafter"/>
</dbReference>
<keyword evidence="1 4" id="KW-0378">Hydrolase</keyword>
<dbReference type="PANTHER" id="PTHR43798:SF31">
    <property type="entry name" value="AB HYDROLASE SUPERFAMILY PROTEIN YCLE"/>
    <property type="match status" value="1"/>
</dbReference>
<dbReference type="EMBL" id="VJZA01000010">
    <property type="protein sequence ID" value="TVT23610.1"/>
    <property type="molecule type" value="Genomic_DNA"/>
</dbReference>
<reference evidence="4 5" key="1">
    <citation type="submission" date="2019-07" db="EMBL/GenBank/DDBJ databases">
        <title>New species of Amycolatopsis and Streptomyces.</title>
        <authorList>
            <person name="Duangmal K."/>
            <person name="Teo W.F.A."/>
            <person name="Lipun K."/>
        </authorList>
    </citation>
    <scope>NUCLEOTIDE SEQUENCE [LARGE SCALE GENOMIC DNA]</scope>
    <source>
        <strain evidence="4 5">JCM 30562</strain>
    </source>
</reference>
<dbReference type="PRINTS" id="PR00111">
    <property type="entry name" value="ABHYDROLASE"/>
</dbReference>
<evidence type="ECO:0000259" key="3">
    <source>
        <dbReference type="Pfam" id="PF00561"/>
    </source>
</evidence>
<dbReference type="PANTHER" id="PTHR43798">
    <property type="entry name" value="MONOACYLGLYCEROL LIPASE"/>
    <property type="match status" value="1"/>
</dbReference>
<comment type="caution">
    <text evidence="4">The sequence shown here is derived from an EMBL/GenBank/DDBJ whole genome shotgun (WGS) entry which is preliminary data.</text>
</comment>
<feature type="region of interest" description="Disordered" evidence="2">
    <location>
        <begin position="25"/>
        <end position="112"/>
    </location>
</feature>
<dbReference type="NCBIfam" id="TIGR02427">
    <property type="entry name" value="protocat_pcaD"/>
    <property type="match status" value="1"/>
</dbReference>
<dbReference type="OrthoDB" id="3396704at2"/>
<evidence type="ECO:0000313" key="5">
    <source>
        <dbReference type="Proteomes" id="UP000318578"/>
    </source>
</evidence>
<evidence type="ECO:0000256" key="2">
    <source>
        <dbReference type="SAM" id="MobiDB-lite"/>
    </source>
</evidence>
<dbReference type="SUPFAM" id="SSF53474">
    <property type="entry name" value="alpha/beta-Hydrolases"/>
    <property type="match status" value="1"/>
</dbReference>
<keyword evidence="5" id="KW-1185">Reference proteome</keyword>
<dbReference type="Gene3D" id="3.40.50.1820">
    <property type="entry name" value="alpha/beta hydrolase"/>
    <property type="match status" value="1"/>
</dbReference>
<feature type="domain" description="AB hydrolase-1" evidence="3">
    <location>
        <begin position="145"/>
        <end position="369"/>
    </location>
</feature>
<sequence>MAADHGTVPQHRIRDLLAVHQLRAAVRGRRPDAQEPRRHRGRDPLRTGDHRAGEGHRTARGARRGHRVHQARARGRRRAGRPARGGSAGRQAPEPREDRAAAGPGRLPGQCAPVRRARAGRTRPAKGSLVSVDVHHVLDGPADGPAVVLSNSIGSNLHMWDPQVQPLVDNGFRVVRYDTRGHGESAVPSGPYGIDDVGGDVLALLDSLGIESAHFAGVSLGGMTGIWLAQNAPERVRSLVPSFTSAQPGNTQMWLDRVKQVRTEGMAKIAEGGIGRWFTQDWIDANPERAAAMREMTATTPAEGYAACCELLADLDLVPGLPKITAPTLVISGADDKALPADHGRVIADGIRGARFEVVEHAAHLGNYEQAERYTQLILEHFKGVA</sequence>
<dbReference type="InterPro" id="IPR000073">
    <property type="entry name" value="AB_hydrolase_1"/>
</dbReference>
<dbReference type="GO" id="GO:0047570">
    <property type="term" value="F:3-oxoadipate enol-lactonase activity"/>
    <property type="evidence" value="ECO:0007669"/>
    <property type="project" value="UniProtKB-EC"/>
</dbReference>
<dbReference type="Pfam" id="PF00561">
    <property type="entry name" value="Abhydrolase_1"/>
    <property type="match status" value="1"/>
</dbReference>
<feature type="compositionally biased region" description="Low complexity" evidence="2">
    <location>
        <begin position="82"/>
        <end position="92"/>
    </location>
</feature>
<name>A0A558AH66_9PSEU</name>
<feature type="compositionally biased region" description="Basic residues" evidence="2">
    <location>
        <begin position="58"/>
        <end position="81"/>
    </location>
</feature>
<gene>
    <name evidence="4" type="primary">pcaD</name>
    <name evidence="4" type="ORF">FNH06_08855</name>
</gene>
<dbReference type="InterPro" id="IPR029058">
    <property type="entry name" value="AB_hydrolase_fold"/>
</dbReference>
<evidence type="ECO:0000313" key="4">
    <source>
        <dbReference type="EMBL" id="TVT23610.1"/>
    </source>
</evidence>
<protein>
    <submittedName>
        <fullName evidence="4">3-oxoadipate enol-lactonase</fullName>
        <ecNumber evidence="4">3.1.1.24</ecNumber>
    </submittedName>
</protein>
<dbReference type="EC" id="3.1.1.24" evidence="4"/>
<feature type="compositionally biased region" description="Basic and acidic residues" evidence="2">
    <location>
        <begin position="29"/>
        <end position="57"/>
    </location>
</feature>
<organism evidence="4 5">
    <name type="scientific">Amycolatopsis acidiphila</name>
    <dbReference type="NCBI Taxonomy" id="715473"/>
    <lineage>
        <taxon>Bacteria</taxon>
        <taxon>Bacillati</taxon>
        <taxon>Actinomycetota</taxon>
        <taxon>Actinomycetes</taxon>
        <taxon>Pseudonocardiales</taxon>
        <taxon>Pseudonocardiaceae</taxon>
        <taxon>Amycolatopsis</taxon>
    </lineage>
</organism>
<evidence type="ECO:0000256" key="1">
    <source>
        <dbReference type="ARBA" id="ARBA00022801"/>
    </source>
</evidence>
<dbReference type="GO" id="GO:0042952">
    <property type="term" value="P:beta-ketoadipate pathway"/>
    <property type="evidence" value="ECO:0007669"/>
    <property type="project" value="InterPro"/>
</dbReference>